<dbReference type="SUPFAM" id="SSF53335">
    <property type="entry name" value="S-adenosyl-L-methionine-dependent methyltransferases"/>
    <property type="match status" value="1"/>
</dbReference>
<dbReference type="Pfam" id="PF01135">
    <property type="entry name" value="PCMT"/>
    <property type="match status" value="1"/>
</dbReference>
<comment type="similarity">
    <text evidence="2 7">Belongs to the methyltransferase superfamily. L-isoaspartyl/D-aspartyl protein methyltransferase family.</text>
</comment>
<dbReference type="InterPro" id="IPR029063">
    <property type="entry name" value="SAM-dependent_MTases_sf"/>
</dbReference>
<proteinExistence type="inferred from homology"/>
<evidence type="ECO:0000256" key="3">
    <source>
        <dbReference type="ARBA" id="ARBA00022490"/>
    </source>
</evidence>
<evidence type="ECO:0000256" key="2">
    <source>
        <dbReference type="ARBA" id="ARBA00005369"/>
    </source>
</evidence>
<accession>A0ABP1A956</accession>
<keyword evidence="6 7" id="KW-0949">S-adenosyl-L-methionine</keyword>
<keyword evidence="4 7" id="KW-0489">Methyltransferase</keyword>
<name>A0ABP1A956_9BRYO</name>
<keyword evidence="5 7" id="KW-0808">Transferase</keyword>
<protein>
    <recommendedName>
        <fullName evidence="7">Protein-L-isoaspartate O-methyltransferase</fullName>
        <ecNumber evidence="7">2.1.1.77</ecNumber>
    </recommendedName>
</protein>
<evidence type="ECO:0000256" key="6">
    <source>
        <dbReference type="ARBA" id="ARBA00022691"/>
    </source>
</evidence>
<keyword evidence="9" id="KW-1185">Reference proteome</keyword>
<evidence type="ECO:0000256" key="4">
    <source>
        <dbReference type="ARBA" id="ARBA00022603"/>
    </source>
</evidence>
<keyword evidence="3" id="KW-0963">Cytoplasm</keyword>
<dbReference type="NCBIfam" id="TIGR00080">
    <property type="entry name" value="pimt"/>
    <property type="match status" value="1"/>
</dbReference>
<reference evidence="8" key="1">
    <citation type="submission" date="2024-03" db="EMBL/GenBank/DDBJ databases">
        <authorList>
            <consortium name="ELIXIR-Norway"/>
            <consortium name="Elixir Norway"/>
        </authorList>
    </citation>
    <scope>NUCLEOTIDE SEQUENCE</scope>
</reference>
<evidence type="ECO:0000256" key="7">
    <source>
        <dbReference type="RuleBase" id="RU003802"/>
    </source>
</evidence>
<comment type="catalytic activity">
    <reaction evidence="7">
        <text>[protein]-L-isoaspartate + S-adenosyl-L-methionine = [protein]-L-isoaspartate alpha-methyl ester + S-adenosyl-L-homocysteine</text>
        <dbReference type="Rhea" id="RHEA:12705"/>
        <dbReference type="Rhea" id="RHEA-COMP:12143"/>
        <dbReference type="Rhea" id="RHEA-COMP:12144"/>
        <dbReference type="ChEBI" id="CHEBI:57856"/>
        <dbReference type="ChEBI" id="CHEBI:59789"/>
        <dbReference type="ChEBI" id="CHEBI:90596"/>
        <dbReference type="ChEBI" id="CHEBI:90598"/>
        <dbReference type="EC" id="2.1.1.77"/>
    </reaction>
</comment>
<gene>
    <name evidence="8" type="ORF">CSSPJE1EN2_LOCUS2068</name>
</gene>
<dbReference type="Proteomes" id="UP001497522">
    <property type="component" value="Chromosome 10"/>
</dbReference>
<evidence type="ECO:0000313" key="8">
    <source>
        <dbReference type="EMBL" id="CAK9859073.1"/>
    </source>
</evidence>
<evidence type="ECO:0000256" key="5">
    <source>
        <dbReference type="ARBA" id="ARBA00022679"/>
    </source>
</evidence>
<dbReference type="PANTHER" id="PTHR11579">
    <property type="entry name" value="PROTEIN-L-ISOASPARTATE O-METHYLTRANSFERASE"/>
    <property type="match status" value="1"/>
</dbReference>
<dbReference type="EMBL" id="OZ023711">
    <property type="protein sequence ID" value="CAK9859073.1"/>
    <property type="molecule type" value="Genomic_DNA"/>
</dbReference>
<dbReference type="PANTHER" id="PTHR11579:SF0">
    <property type="entry name" value="PROTEIN-L-ISOASPARTATE(D-ASPARTATE) O-METHYLTRANSFERASE"/>
    <property type="match status" value="1"/>
</dbReference>
<evidence type="ECO:0000256" key="1">
    <source>
        <dbReference type="ARBA" id="ARBA00004496"/>
    </source>
</evidence>
<comment type="subcellular location">
    <subcellularLocation>
        <location evidence="1">Cytoplasm</location>
    </subcellularLocation>
</comment>
<evidence type="ECO:0000313" key="9">
    <source>
        <dbReference type="Proteomes" id="UP001497522"/>
    </source>
</evidence>
<organism evidence="8 9">
    <name type="scientific">Sphagnum jensenii</name>
    <dbReference type="NCBI Taxonomy" id="128206"/>
    <lineage>
        <taxon>Eukaryota</taxon>
        <taxon>Viridiplantae</taxon>
        <taxon>Streptophyta</taxon>
        <taxon>Embryophyta</taxon>
        <taxon>Bryophyta</taxon>
        <taxon>Sphagnophytina</taxon>
        <taxon>Sphagnopsida</taxon>
        <taxon>Sphagnales</taxon>
        <taxon>Sphagnaceae</taxon>
        <taxon>Sphagnum</taxon>
    </lineage>
</organism>
<dbReference type="InterPro" id="IPR000682">
    <property type="entry name" value="PCMT"/>
</dbReference>
<sequence>MSWRCHGQNYAELVSNLQKHGILSSPEAAAAMSKIDRKLFVPEGGLPYDDAPQVIGFGATISAPHMHGYCLSMLADHLKPGMSVLDVGSGSGYLTAVFALMVWFAMFHVGETGWTVGVEHIPELVDHSIVAIKQTPAGSLLDNGHLNIYVADGKLGYAERGPYDAIHVGAAAAELPDALVNQLKPNGRMVNPVGISSQDLIIVDKLEDGSIRKTVKMGVRYVPLV</sequence>
<dbReference type="Gene3D" id="3.40.50.150">
    <property type="entry name" value="Vaccinia Virus protein VP39"/>
    <property type="match status" value="1"/>
</dbReference>
<dbReference type="PROSITE" id="PS01279">
    <property type="entry name" value="PCMT"/>
    <property type="match status" value="1"/>
</dbReference>
<dbReference type="EC" id="2.1.1.77" evidence="7"/>